<dbReference type="AlphaFoldDB" id="A0A1I7X5V0"/>
<name>A0A1I7X5V0_HETBA</name>
<evidence type="ECO:0000313" key="2">
    <source>
        <dbReference type="WBParaSite" id="Hba_12802"/>
    </source>
</evidence>
<accession>A0A1I7X5V0</accession>
<sequence>MTGEKNIYRRRIDKLPEPGTPQIKPKKMRLCFDISGSMYRFNGHDKRLQKSLEAALMVMSSLEGQDQKIKVNKHFHSYIMLIFIRQINQHFYRLQKALPAGKAFVCKDTSELPSIMQNIFASTLV</sequence>
<protein>
    <submittedName>
        <fullName evidence="2">VWFA domain-containing protein</fullName>
    </submittedName>
</protein>
<keyword evidence="1" id="KW-1185">Reference proteome</keyword>
<dbReference type="InterPro" id="IPR039891">
    <property type="entry name" value="VWA8"/>
</dbReference>
<dbReference type="GO" id="GO:0005737">
    <property type="term" value="C:cytoplasm"/>
    <property type="evidence" value="ECO:0007669"/>
    <property type="project" value="TreeGrafter"/>
</dbReference>
<dbReference type="PANTHER" id="PTHR21610">
    <property type="entry name" value="VON WILLEBRAND FACTOR A DOMAIN-CONTAINING PROTEIN 8"/>
    <property type="match status" value="1"/>
</dbReference>
<proteinExistence type="predicted"/>
<dbReference type="Proteomes" id="UP000095283">
    <property type="component" value="Unplaced"/>
</dbReference>
<organism evidence="1 2">
    <name type="scientific">Heterorhabditis bacteriophora</name>
    <name type="common">Entomopathogenic nematode worm</name>
    <dbReference type="NCBI Taxonomy" id="37862"/>
    <lineage>
        <taxon>Eukaryota</taxon>
        <taxon>Metazoa</taxon>
        <taxon>Ecdysozoa</taxon>
        <taxon>Nematoda</taxon>
        <taxon>Chromadorea</taxon>
        <taxon>Rhabditida</taxon>
        <taxon>Rhabditina</taxon>
        <taxon>Rhabditomorpha</taxon>
        <taxon>Strongyloidea</taxon>
        <taxon>Heterorhabditidae</taxon>
        <taxon>Heterorhabditis</taxon>
    </lineage>
</organism>
<dbReference type="WBParaSite" id="Hba_12802">
    <property type="protein sequence ID" value="Hba_12802"/>
    <property type="gene ID" value="Hba_12802"/>
</dbReference>
<dbReference type="PANTHER" id="PTHR21610:SF9">
    <property type="entry name" value="VON WILLEBRAND FACTOR A DOMAIN-CONTAINING PROTEIN 8"/>
    <property type="match status" value="1"/>
</dbReference>
<reference evidence="2" key="1">
    <citation type="submission" date="2016-11" db="UniProtKB">
        <authorList>
            <consortium name="WormBaseParasite"/>
        </authorList>
    </citation>
    <scope>IDENTIFICATION</scope>
</reference>
<evidence type="ECO:0000313" key="1">
    <source>
        <dbReference type="Proteomes" id="UP000095283"/>
    </source>
</evidence>